<evidence type="ECO:0000256" key="3">
    <source>
        <dbReference type="ARBA" id="ARBA00022989"/>
    </source>
</evidence>
<dbReference type="KEGG" id="tad:TRIADDRAFT_60381"/>
<organism evidence="8 9">
    <name type="scientific">Trichoplax adhaerens</name>
    <name type="common">Trichoplax reptans</name>
    <dbReference type="NCBI Taxonomy" id="10228"/>
    <lineage>
        <taxon>Eukaryota</taxon>
        <taxon>Metazoa</taxon>
        <taxon>Placozoa</taxon>
        <taxon>Uniplacotomia</taxon>
        <taxon>Trichoplacea</taxon>
        <taxon>Trichoplacidae</taxon>
        <taxon>Trichoplax</taxon>
    </lineage>
</organism>
<accession>B3S825</accession>
<dbReference type="SUPFAM" id="SSF81321">
    <property type="entry name" value="Family A G protein-coupled receptor-like"/>
    <property type="match status" value="1"/>
</dbReference>
<dbReference type="HOGENOM" id="CLU_009579_6_0_1"/>
<dbReference type="InterPro" id="IPR017452">
    <property type="entry name" value="GPCR_Rhodpsn_7TM"/>
</dbReference>
<dbReference type="Proteomes" id="UP000009022">
    <property type="component" value="Unassembled WGS sequence"/>
</dbReference>
<dbReference type="PANTHER" id="PTHR45698">
    <property type="entry name" value="TRACE AMINE-ASSOCIATED RECEPTOR 19N-RELATED"/>
    <property type="match status" value="1"/>
</dbReference>
<feature type="transmembrane region" description="Helical" evidence="6">
    <location>
        <begin position="67"/>
        <end position="92"/>
    </location>
</feature>
<gene>
    <name evidence="8" type="ORF">TRIADDRAFT_60381</name>
</gene>
<dbReference type="FunCoup" id="B3S825">
    <property type="interactions" value="99"/>
</dbReference>
<proteinExistence type="inferred from homology"/>
<dbReference type="Gene3D" id="1.20.1070.10">
    <property type="entry name" value="Rhodopsin 7-helix transmembrane proteins"/>
    <property type="match status" value="1"/>
</dbReference>
<keyword evidence="2 5" id="KW-0812">Transmembrane</keyword>
<dbReference type="GeneID" id="6757575"/>
<evidence type="ECO:0000256" key="5">
    <source>
        <dbReference type="RuleBase" id="RU000688"/>
    </source>
</evidence>
<evidence type="ECO:0000313" key="8">
    <source>
        <dbReference type="EMBL" id="EDV21032.1"/>
    </source>
</evidence>
<keyword evidence="3 6" id="KW-1133">Transmembrane helix</keyword>
<keyword evidence="5" id="KW-0807">Transducer</keyword>
<evidence type="ECO:0000256" key="2">
    <source>
        <dbReference type="ARBA" id="ARBA00022692"/>
    </source>
</evidence>
<keyword evidence="5" id="KW-0297">G-protein coupled receptor</keyword>
<dbReference type="EMBL" id="DS985255">
    <property type="protein sequence ID" value="EDV21032.1"/>
    <property type="molecule type" value="Genomic_DNA"/>
</dbReference>
<dbReference type="STRING" id="10228.B3S825"/>
<comment type="subcellular location">
    <subcellularLocation>
        <location evidence="1">Membrane</location>
    </subcellularLocation>
</comment>
<feature type="transmembrane region" description="Helical" evidence="6">
    <location>
        <begin position="202"/>
        <end position="224"/>
    </location>
</feature>
<dbReference type="PROSITE" id="PS50262">
    <property type="entry name" value="G_PROTEIN_RECEP_F1_2"/>
    <property type="match status" value="1"/>
</dbReference>
<dbReference type="RefSeq" id="XP_002116362.1">
    <property type="nucleotide sequence ID" value="XM_002116326.1"/>
</dbReference>
<evidence type="ECO:0000259" key="7">
    <source>
        <dbReference type="PROSITE" id="PS50262"/>
    </source>
</evidence>
<dbReference type="PhylomeDB" id="B3S825"/>
<dbReference type="Pfam" id="PF00001">
    <property type="entry name" value="7tm_1"/>
    <property type="match status" value="1"/>
</dbReference>
<dbReference type="OMA" id="YITTIWI"/>
<evidence type="ECO:0000256" key="4">
    <source>
        <dbReference type="ARBA" id="ARBA00023136"/>
    </source>
</evidence>
<name>B3S825_TRIAD</name>
<keyword evidence="5" id="KW-0675">Receptor</keyword>
<dbReference type="OrthoDB" id="6076970at2759"/>
<dbReference type="InterPro" id="IPR000276">
    <property type="entry name" value="GPCR_Rhodpsn"/>
</dbReference>
<evidence type="ECO:0000313" key="9">
    <source>
        <dbReference type="Proteomes" id="UP000009022"/>
    </source>
</evidence>
<evidence type="ECO:0000256" key="1">
    <source>
        <dbReference type="ARBA" id="ARBA00004370"/>
    </source>
</evidence>
<feature type="transmembrane region" description="Helical" evidence="6">
    <location>
        <begin position="34"/>
        <end position="55"/>
    </location>
</feature>
<dbReference type="PRINTS" id="PR00237">
    <property type="entry name" value="GPCRRHODOPSN"/>
</dbReference>
<protein>
    <recommendedName>
        <fullName evidence="7">G-protein coupled receptors family 1 profile domain-containing protein</fullName>
    </recommendedName>
</protein>
<sequence>MAVNLLNKSSINQSLLSDEDQFGRDWHVKRFMHILYGVLASLAILGNFMVCFVIVTTKNGRMMKSGLNLLILSMAMMDAATGIMMFVVPSFVVPAADYTYPSNNISGTIFCRVFASQYAIFYFGFGSVFTITAIAIERWIAVARPYSYRNIVTIKRTKRFLVGLWVFNTVISIDILLQRDYDSNEQPPCKWNSFIRHPPGQYLFIVMEILRLFLPFIIIIACYIDIIRRIITAIPGLSVAKANWNRASSMLVIVRNPSSIRARRRVTIMVAISALAFMICWLPNEFYFTLYVLNVIPYNIDVIRFTKTLIVVSSCLSPLIYSATNEDYRQGIWTLVSSCEFRKSPRIDTKYPQKSILNVENSRNIVTQQTHETEGSN</sequence>
<dbReference type="CTD" id="6757575"/>
<keyword evidence="4 6" id="KW-0472">Membrane</keyword>
<feature type="transmembrane region" description="Helical" evidence="6">
    <location>
        <begin position="266"/>
        <end position="284"/>
    </location>
</feature>
<dbReference type="InParanoid" id="B3S825"/>
<reference evidence="8 9" key="1">
    <citation type="journal article" date="2008" name="Nature">
        <title>The Trichoplax genome and the nature of placozoans.</title>
        <authorList>
            <person name="Srivastava M."/>
            <person name="Begovic E."/>
            <person name="Chapman J."/>
            <person name="Putnam N.H."/>
            <person name="Hellsten U."/>
            <person name="Kawashima T."/>
            <person name="Kuo A."/>
            <person name="Mitros T."/>
            <person name="Salamov A."/>
            <person name="Carpenter M.L."/>
            <person name="Signorovitch A.Y."/>
            <person name="Moreno M.A."/>
            <person name="Kamm K."/>
            <person name="Grimwood J."/>
            <person name="Schmutz J."/>
            <person name="Shapiro H."/>
            <person name="Grigoriev I.V."/>
            <person name="Buss L.W."/>
            <person name="Schierwater B."/>
            <person name="Dellaporta S.L."/>
            <person name="Rokhsar D.S."/>
        </authorList>
    </citation>
    <scope>NUCLEOTIDE SEQUENCE [LARGE SCALE GENOMIC DNA]</scope>
    <source>
        <strain evidence="8 9">Grell-BS-1999</strain>
    </source>
</reference>
<dbReference type="PANTHER" id="PTHR45698:SF1">
    <property type="entry name" value="TRACE AMINE-ASSOCIATED RECEPTOR 13C-LIKE"/>
    <property type="match status" value="1"/>
</dbReference>
<evidence type="ECO:0000256" key="6">
    <source>
        <dbReference type="SAM" id="Phobius"/>
    </source>
</evidence>
<dbReference type="GO" id="GO:0016020">
    <property type="term" value="C:membrane"/>
    <property type="evidence" value="ECO:0007669"/>
    <property type="project" value="UniProtKB-SubCell"/>
</dbReference>
<dbReference type="FunFam" id="1.20.1070.10:FF:000457">
    <property type="entry name" value="Somatostatin receptor type 4"/>
    <property type="match status" value="1"/>
</dbReference>
<dbReference type="PROSITE" id="PS00237">
    <property type="entry name" value="G_PROTEIN_RECEP_F1_1"/>
    <property type="match status" value="1"/>
</dbReference>
<dbReference type="eggNOG" id="KOG3656">
    <property type="taxonomic scope" value="Eukaryota"/>
</dbReference>
<comment type="similarity">
    <text evidence="5">Belongs to the G-protein coupled receptor 1 family.</text>
</comment>
<keyword evidence="9" id="KW-1185">Reference proteome</keyword>
<dbReference type="AlphaFoldDB" id="B3S825"/>
<feature type="transmembrane region" description="Helical" evidence="6">
    <location>
        <begin position="160"/>
        <end position="177"/>
    </location>
</feature>
<feature type="domain" description="G-protein coupled receptors family 1 profile" evidence="7">
    <location>
        <begin position="46"/>
        <end position="321"/>
    </location>
</feature>
<feature type="transmembrane region" description="Helical" evidence="6">
    <location>
        <begin position="304"/>
        <end position="323"/>
    </location>
</feature>
<feature type="transmembrane region" description="Helical" evidence="6">
    <location>
        <begin position="119"/>
        <end position="140"/>
    </location>
</feature>
<dbReference type="GO" id="GO:0004930">
    <property type="term" value="F:G protein-coupled receptor activity"/>
    <property type="evidence" value="ECO:0007669"/>
    <property type="project" value="UniProtKB-KW"/>
</dbReference>
<dbReference type="CDD" id="cd00637">
    <property type="entry name" value="7tm_classA_rhodopsin-like"/>
    <property type="match status" value="1"/>
</dbReference>